<dbReference type="PANTHER" id="PTHR43289:SF34">
    <property type="entry name" value="SERINE_THREONINE-PROTEIN KINASE YBDM-RELATED"/>
    <property type="match status" value="1"/>
</dbReference>
<evidence type="ECO:0000313" key="9">
    <source>
        <dbReference type="Proteomes" id="UP001183246"/>
    </source>
</evidence>
<dbReference type="PROSITE" id="PS50011">
    <property type="entry name" value="PROTEIN_KINASE_DOM"/>
    <property type="match status" value="1"/>
</dbReference>
<dbReference type="InterPro" id="IPR017441">
    <property type="entry name" value="Protein_kinase_ATP_BS"/>
</dbReference>
<evidence type="ECO:0000256" key="1">
    <source>
        <dbReference type="ARBA" id="ARBA00022679"/>
    </source>
</evidence>
<dbReference type="Proteomes" id="UP001183246">
    <property type="component" value="Unassembled WGS sequence"/>
</dbReference>
<feature type="compositionally biased region" description="Acidic residues" evidence="6">
    <location>
        <begin position="396"/>
        <end position="434"/>
    </location>
</feature>
<protein>
    <submittedName>
        <fullName evidence="8">Serine/threonine-protein kinase</fullName>
        <ecNumber evidence="8">2.7.11.1</ecNumber>
    </submittedName>
</protein>
<evidence type="ECO:0000313" key="8">
    <source>
        <dbReference type="EMBL" id="MDT0341967.1"/>
    </source>
</evidence>
<gene>
    <name evidence="8" type="ORF">RM590_04860</name>
</gene>
<keyword evidence="4 5" id="KW-0067">ATP-binding</keyword>
<keyword evidence="9" id="KW-1185">Reference proteome</keyword>
<dbReference type="RefSeq" id="WP_311703100.1">
    <property type="nucleotide sequence ID" value="NZ_JAVREL010000002.1"/>
</dbReference>
<comment type="caution">
    <text evidence="8">The sequence shown here is derived from an EMBL/GenBank/DDBJ whole genome shotgun (WGS) entry which is preliminary data.</text>
</comment>
<reference evidence="9" key="1">
    <citation type="submission" date="2023-07" db="EMBL/GenBank/DDBJ databases">
        <title>30 novel species of actinomycetes from the DSMZ collection.</title>
        <authorList>
            <person name="Nouioui I."/>
        </authorList>
    </citation>
    <scope>NUCLEOTIDE SEQUENCE [LARGE SCALE GENOMIC DNA]</scope>
    <source>
        <strain evidence="9">DSM 44938</strain>
    </source>
</reference>
<feature type="compositionally biased region" description="Polar residues" evidence="6">
    <location>
        <begin position="376"/>
        <end position="386"/>
    </location>
</feature>
<dbReference type="EC" id="2.7.11.1" evidence="8"/>
<evidence type="ECO:0000256" key="4">
    <source>
        <dbReference type="ARBA" id="ARBA00022840"/>
    </source>
</evidence>
<dbReference type="InterPro" id="IPR000719">
    <property type="entry name" value="Prot_kinase_dom"/>
</dbReference>
<feature type="compositionally biased region" description="Pro residues" evidence="6">
    <location>
        <begin position="328"/>
        <end position="343"/>
    </location>
</feature>
<feature type="compositionally biased region" description="Low complexity" evidence="6">
    <location>
        <begin position="310"/>
        <end position="327"/>
    </location>
</feature>
<dbReference type="Pfam" id="PF00069">
    <property type="entry name" value="Pkinase"/>
    <property type="match status" value="1"/>
</dbReference>
<evidence type="ECO:0000256" key="2">
    <source>
        <dbReference type="ARBA" id="ARBA00022741"/>
    </source>
</evidence>
<feature type="binding site" evidence="5">
    <location>
        <position position="43"/>
    </location>
    <ligand>
        <name>ATP</name>
        <dbReference type="ChEBI" id="CHEBI:30616"/>
    </ligand>
</feature>
<feature type="region of interest" description="Disordered" evidence="6">
    <location>
        <begin position="294"/>
        <end position="348"/>
    </location>
</feature>
<keyword evidence="2 5" id="KW-0547">Nucleotide-binding</keyword>
<name>A0ABU2MKJ8_9ACTN</name>
<dbReference type="PROSITE" id="PS00109">
    <property type="entry name" value="PROTEIN_KINASE_TYR"/>
    <property type="match status" value="1"/>
</dbReference>
<feature type="region of interest" description="Disordered" evidence="6">
    <location>
        <begin position="373"/>
        <end position="446"/>
    </location>
</feature>
<keyword evidence="3 8" id="KW-0418">Kinase</keyword>
<evidence type="ECO:0000256" key="5">
    <source>
        <dbReference type="PROSITE-ProRule" id="PRU10141"/>
    </source>
</evidence>
<dbReference type="Gene3D" id="3.30.200.20">
    <property type="entry name" value="Phosphorylase Kinase, domain 1"/>
    <property type="match status" value="1"/>
</dbReference>
<dbReference type="Gene3D" id="1.10.510.10">
    <property type="entry name" value="Transferase(Phosphotransferase) domain 1"/>
    <property type="match status" value="1"/>
</dbReference>
<dbReference type="PANTHER" id="PTHR43289">
    <property type="entry name" value="MITOGEN-ACTIVATED PROTEIN KINASE KINASE KINASE 20-RELATED"/>
    <property type="match status" value="1"/>
</dbReference>
<dbReference type="CDD" id="cd14014">
    <property type="entry name" value="STKc_PknB_like"/>
    <property type="match status" value="1"/>
</dbReference>
<dbReference type="EMBL" id="JAVREL010000002">
    <property type="protein sequence ID" value="MDT0341967.1"/>
    <property type="molecule type" value="Genomic_DNA"/>
</dbReference>
<keyword evidence="1 8" id="KW-0808">Transferase</keyword>
<feature type="domain" description="Protein kinase" evidence="7">
    <location>
        <begin position="15"/>
        <end position="286"/>
    </location>
</feature>
<accession>A0ABU2MKJ8</accession>
<dbReference type="GO" id="GO:0004674">
    <property type="term" value="F:protein serine/threonine kinase activity"/>
    <property type="evidence" value="ECO:0007669"/>
    <property type="project" value="UniProtKB-EC"/>
</dbReference>
<dbReference type="SUPFAM" id="SSF56112">
    <property type="entry name" value="Protein kinase-like (PK-like)"/>
    <property type="match status" value="1"/>
</dbReference>
<proteinExistence type="predicted"/>
<dbReference type="InterPro" id="IPR011009">
    <property type="entry name" value="Kinase-like_dom_sf"/>
</dbReference>
<evidence type="ECO:0000259" key="7">
    <source>
        <dbReference type="PROSITE" id="PS50011"/>
    </source>
</evidence>
<evidence type="ECO:0000256" key="6">
    <source>
        <dbReference type="SAM" id="MobiDB-lite"/>
    </source>
</evidence>
<organism evidence="8 9">
    <name type="scientific">Streptomyces litchfieldiae</name>
    <dbReference type="NCBI Taxonomy" id="3075543"/>
    <lineage>
        <taxon>Bacteria</taxon>
        <taxon>Bacillati</taxon>
        <taxon>Actinomycetota</taxon>
        <taxon>Actinomycetes</taxon>
        <taxon>Kitasatosporales</taxon>
        <taxon>Streptomycetaceae</taxon>
        <taxon>Streptomyces</taxon>
    </lineage>
</organism>
<dbReference type="InterPro" id="IPR008266">
    <property type="entry name" value="Tyr_kinase_AS"/>
</dbReference>
<dbReference type="PROSITE" id="PS00107">
    <property type="entry name" value="PROTEIN_KINASE_ATP"/>
    <property type="match status" value="1"/>
</dbReference>
<sequence length="666" mass="71800">MQDLGASDPRTLGRYRLRAELGRGSMGRVLLATGPHGELVAVKRVHDHLANDQEFRKRFRREVKASRKVVSRHTASVVDAGPDTDVPWLASEFVYGPSLREALDTVHSLPREAVLRLAAGLAAALRDIHAAGLVHRDLSPSNVLLADDGPRVIDFGIVRAVEGQGTTRRRGRGTTTDLTHTGMVLGAPAYMSPEQAEGRQLTPASDVFSLGTVLFVASAGTNPFEGPGIPQTMYNVVHTTPDFRGLPDPVRRVIEPCLAKDPGQRPSSADLLADIGTLPEAGRPWPAAVHRLTERQRAEVRRRVPGSDATTVRVEPTRTRTLPATGPGVPPPRPQPPRAPTPSSPGLSKAGPLIGVAVLAAALIVPRVIDEANSDDGVTTAPTTSFETDLPTGLDDGLDEDLTTPTDDEFTEPFPEDTFEEEPVEEEPVEEDTEPPSPTPDPIRDAVEGDCFDNYGTMDDLDLSPASCGGGSFEAVRVLHGTTDLSECDGVPDSSWAVSYGSYDLVMCLSYLHPNGSAYHTTPGECVYGPSDGGTVWDEVDCQTGNFTVVARYPGDSDLSDCDPSERWDHSRHYTVDTWPELNVRLCLSMNYPDDIGHAPIDTCLAMSGSGSDLHFTYADCSVADVYVTGRTSTYYDTGFCGSDGWSTWESPEFPELSYTACFRSL</sequence>
<evidence type="ECO:0000256" key="3">
    <source>
        <dbReference type="ARBA" id="ARBA00022777"/>
    </source>
</evidence>